<gene>
    <name evidence="2" type="ORF">LCGC14_2056900</name>
</gene>
<evidence type="ECO:0000256" key="1">
    <source>
        <dbReference type="SAM" id="Phobius"/>
    </source>
</evidence>
<keyword evidence="1" id="KW-0472">Membrane</keyword>
<feature type="non-terminal residue" evidence="2">
    <location>
        <position position="1"/>
    </location>
</feature>
<dbReference type="EMBL" id="LAZR01024407">
    <property type="protein sequence ID" value="KKL75232.1"/>
    <property type="molecule type" value="Genomic_DNA"/>
</dbReference>
<feature type="transmembrane region" description="Helical" evidence="1">
    <location>
        <begin position="37"/>
        <end position="57"/>
    </location>
</feature>
<keyword evidence="1" id="KW-1133">Transmembrane helix</keyword>
<keyword evidence="1" id="KW-0812">Transmembrane</keyword>
<organism evidence="2">
    <name type="scientific">marine sediment metagenome</name>
    <dbReference type="NCBI Taxonomy" id="412755"/>
    <lineage>
        <taxon>unclassified sequences</taxon>
        <taxon>metagenomes</taxon>
        <taxon>ecological metagenomes</taxon>
    </lineage>
</organism>
<name>A0A0F9HJB0_9ZZZZ</name>
<comment type="caution">
    <text evidence="2">The sequence shown here is derived from an EMBL/GenBank/DDBJ whole genome shotgun (WGS) entry which is preliminary data.</text>
</comment>
<sequence length="63" mass="6883">ITWGALVTIAILLALSIIGAFLNTERAKVLFNSIPVVIFWLLLLGLLAAGAVTYFWIKRPSRG</sequence>
<dbReference type="AlphaFoldDB" id="A0A0F9HJB0"/>
<protein>
    <submittedName>
        <fullName evidence="2">Uncharacterized protein</fullName>
    </submittedName>
</protein>
<reference evidence="2" key="1">
    <citation type="journal article" date="2015" name="Nature">
        <title>Complex archaea that bridge the gap between prokaryotes and eukaryotes.</title>
        <authorList>
            <person name="Spang A."/>
            <person name="Saw J.H."/>
            <person name="Jorgensen S.L."/>
            <person name="Zaremba-Niedzwiedzka K."/>
            <person name="Martijn J."/>
            <person name="Lind A.E."/>
            <person name="van Eijk R."/>
            <person name="Schleper C."/>
            <person name="Guy L."/>
            <person name="Ettema T.J."/>
        </authorList>
    </citation>
    <scope>NUCLEOTIDE SEQUENCE</scope>
</reference>
<evidence type="ECO:0000313" key="2">
    <source>
        <dbReference type="EMBL" id="KKL75232.1"/>
    </source>
</evidence>
<accession>A0A0F9HJB0</accession>
<proteinExistence type="predicted"/>